<dbReference type="PROSITE" id="PS51918">
    <property type="entry name" value="RADICAL_SAM"/>
    <property type="match status" value="1"/>
</dbReference>
<feature type="domain" description="Radical SAM core" evidence="6">
    <location>
        <begin position="127"/>
        <end position="386"/>
    </location>
</feature>
<keyword evidence="2" id="KW-0949">S-adenosyl-L-methionine</keyword>
<comment type="cofactor">
    <cofactor evidence="1">
        <name>[4Fe-4S] cluster</name>
        <dbReference type="ChEBI" id="CHEBI:49883"/>
    </cofactor>
</comment>
<dbReference type="SUPFAM" id="SSF102114">
    <property type="entry name" value="Radical SAM enzymes"/>
    <property type="match status" value="1"/>
</dbReference>
<dbReference type="NCBIfam" id="NF045502">
    <property type="entry name" value="variant_rSAM"/>
    <property type="match status" value="1"/>
</dbReference>
<evidence type="ECO:0000259" key="6">
    <source>
        <dbReference type="PROSITE" id="PS51918"/>
    </source>
</evidence>
<keyword evidence="8" id="KW-1185">Reference proteome</keyword>
<comment type="caution">
    <text evidence="7">The sequence shown here is derived from an EMBL/GenBank/DDBJ whole genome shotgun (WGS) entry which is preliminary data.</text>
</comment>
<evidence type="ECO:0000256" key="4">
    <source>
        <dbReference type="ARBA" id="ARBA00023004"/>
    </source>
</evidence>
<dbReference type="InterPro" id="IPR058240">
    <property type="entry name" value="rSAM_sf"/>
</dbReference>
<evidence type="ECO:0000313" key="7">
    <source>
        <dbReference type="EMBL" id="MBK1630181.1"/>
    </source>
</evidence>
<gene>
    <name evidence="7" type="ORF">CKO31_05370</name>
</gene>
<keyword evidence="4" id="KW-0408">Iron</keyword>
<evidence type="ECO:0000256" key="2">
    <source>
        <dbReference type="ARBA" id="ARBA00022691"/>
    </source>
</evidence>
<dbReference type="Gene3D" id="3.20.20.70">
    <property type="entry name" value="Aldolase class I"/>
    <property type="match status" value="1"/>
</dbReference>
<proteinExistence type="predicted"/>
<sequence length="413" mass="45731">MTPETLPESARLKIELMFDGVRWSESLGAAAEHAFPNFYPYRFSPEEQRETGRDKATIPYLMTLSDETLIRVKGTAGAPWQVVGDREQGYRLRHDDGRDLAIDFAPLPAWMQATTDDGLPLAQAGVSLHGDMAVINIAPGCEFFLHRGDEGDSLRCTFCAYGAPNERVKHYDQRIGESALSPRAVARMQQALAAALAEGGVRHLYLVGGSMSDWDQEGARFVELARAVQAVNDHRVPVACGSGALPDARLDELHGEGLVDQVCFNLEVWSEALFARVCPGKERFVGYGNWLRALEQAVTRFGAGNVYTAMVAGIELEPEHGMDWEQAAALAVRGAGDLCARGAIPVYSLYWPTGGRDHPDYFSRLLHYFEALNLGYARIRREQGVRISERFLTHRAAYMQLECDIDRAEASHV</sequence>
<dbReference type="RefSeq" id="WP_200234777.1">
    <property type="nucleotide sequence ID" value="NZ_NRRV01000009.1"/>
</dbReference>
<dbReference type="Proteomes" id="UP000748752">
    <property type="component" value="Unassembled WGS sequence"/>
</dbReference>
<reference evidence="7 8" key="1">
    <citation type="journal article" date="2020" name="Microorganisms">
        <title>Osmotic Adaptation and Compatible Solute Biosynthesis of Phototrophic Bacteria as Revealed from Genome Analyses.</title>
        <authorList>
            <person name="Imhoff J.F."/>
            <person name="Rahn T."/>
            <person name="Kunzel S."/>
            <person name="Keller A."/>
            <person name="Neulinger S.C."/>
        </authorList>
    </citation>
    <scope>NUCLEOTIDE SEQUENCE [LARGE SCALE GENOMIC DNA]</scope>
    <source>
        <strain evidence="7 8">DSM 6210</strain>
    </source>
</reference>
<protein>
    <recommendedName>
        <fullName evidence="6">Radical SAM core domain-containing protein</fullName>
    </recommendedName>
</protein>
<name>A0ABS1CE45_9GAMM</name>
<dbReference type="InterPro" id="IPR013785">
    <property type="entry name" value="Aldolase_TIM"/>
</dbReference>
<evidence type="ECO:0000256" key="5">
    <source>
        <dbReference type="ARBA" id="ARBA00023014"/>
    </source>
</evidence>
<keyword evidence="3" id="KW-0479">Metal-binding</keyword>
<keyword evidence="5" id="KW-0411">Iron-sulfur</keyword>
<dbReference type="EMBL" id="NRRV01000009">
    <property type="protein sequence ID" value="MBK1630181.1"/>
    <property type="molecule type" value="Genomic_DNA"/>
</dbReference>
<evidence type="ECO:0000256" key="1">
    <source>
        <dbReference type="ARBA" id="ARBA00001966"/>
    </source>
</evidence>
<evidence type="ECO:0000313" key="8">
    <source>
        <dbReference type="Proteomes" id="UP000748752"/>
    </source>
</evidence>
<evidence type="ECO:0000256" key="3">
    <source>
        <dbReference type="ARBA" id="ARBA00022723"/>
    </source>
</evidence>
<accession>A0ABS1CE45</accession>
<organism evidence="7 8">
    <name type="scientific">Thiohalocapsa halophila</name>
    <dbReference type="NCBI Taxonomy" id="69359"/>
    <lineage>
        <taxon>Bacteria</taxon>
        <taxon>Pseudomonadati</taxon>
        <taxon>Pseudomonadota</taxon>
        <taxon>Gammaproteobacteria</taxon>
        <taxon>Chromatiales</taxon>
        <taxon>Chromatiaceae</taxon>
        <taxon>Thiohalocapsa</taxon>
    </lineage>
</organism>
<dbReference type="InterPro" id="IPR007197">
    <property type="entry name" value="rSAM"/>
</dbReference>